<organism evidence="2 3">
    <name type="scientific">Desulfonema limicola</name>
    <dbReference type="NCBI Taxonomy" id="45656"/>
    <lineage>
        <taxon>Bacteria</taxon>
        <taxon>Pseudomonadati</taxon>
        <taxon>Thermodesulfobacteriota</taxon>
        <taxon>Desulfobacteria</taxon>
        <taxon>Desulfobacterales</taxon>
        <taxon>Desulfococcaceae</taxon>
        <taxon>Desulfonema</taxon>
    </lineage>
</organism>
<reference evidence="2" key="1">
    <citation type="journal article" date="2021" name="Microb. Physiol.">
        <title>Proteogenomic Insights into the Physiology of Marine, Sulfate-Reducing, Filamentous Desulfonema limicola and Desulfonema magnum.</title>
        <authorList>
            <person name="Schnaars V."/>
            <person name="Wohlbrand L."/>
            <person name="Scheve S."/>
            <person name="Hinrichs C."/>
            <person name="Reinhardt R."/>
            <person name="Rabus R."/>
        </authorList>
    </citation>
    <scope>NUCLEOTIDE SEQUENCE</scope>
    <source>
        <strain evidence="2">5ac10</strain>
    </source>
</reference>
<feature type="domain" description="DUF6398" evidence="1">
    <location>
        <begin position="21"/>
        <end position="125"/>
    </location>
</feature>
<dbReference type="KEGG" id="dli:dnl_02450"/>
<protein>
    <recommendedName>
        <fullName evidence="1">DUF6398 domain-containing protein</fullName>
    </recommendedName>
</protein>
<dbReference type="Pfam" id="PF19935">
    <property type="entry name" value="DUF6398"/>
    <property type="match status" value="1"/>
</dbReference>
<accession>A0A975B3C9</accession>
<evidence type="ECO:0000259" key="1">
    <source>
        <dbReference type="Pfam" id="PF19935"/>
    </source>
</evidence>
<evidence type="ECO:0000313" key="2">
    <source>
        <dbReference type="EMBL" id="QTA78037.1"/>
    </source>
</evidence>
<dbReference type="InterPro" id="IPR045651">
    <property type="entry name" value="DUF6398"/>
</dbReference>
<sequence>MTKIVKSEKVPKQMLSIFNSIVKLTDKYCKEYLNDEYALMARYAAAALSRKRSSPLVKGRIKTWACAIVYALGQVNFLFDKSQEIYVSATNLCKGFGVATSTASDKAKTIRDLLKMYKMDPNWCLPSKIDQNPMAWTIMYNGFIIDARNLPREIQEIAYQKGLIPYIP</sequence>
<evidence type="ECO:0000313" key="3">
    <source>
        <dbReference type="Proteomes" id="UP000663720"/>
    </source>
</evidence>
<dbReference type="EMBL" id="CP061799">
    <property type="protein sequence ID" value="QTA78037.1"/>
    <property type="molecule type" value="Genomic_DNA"/>
</dbReference>
<dbReference type="AlphaFoldDB" id="A0A975B3C9"/>
<proteinExistence type="predicted"/>
<dbReference type="Proteomes" id="UP000663720">
    <property type="component" value="Chromosome"/>
</dbReference>
<keyword evidence="3" id="KW-1185">Reference proteome</keyword>
<gene>
    <name evidence="2" type="ORF">dnl_02450</name>
</gene>
<dbReference type="RefSeq" id="WP_207689943.1">
    <property type="nucleotide sequence ID" value="NZ_CP061799.1"/>
</dbReference>
<name>A0A975B3C9_9BACT</name>